<dbReference type="EMBL" id="CAFBPI010000102">
    <property type="protein sequence ID" value="CAB5023818.1"/>
    <property type="molecule type" value="Genomic_DNA"/>
</dbReference>
<evidence type="ECO:0000313" key="4">
    <source>
        <dbReference type="EMBL" id="CAB5023818.1"/>
    </source>
</evidence>
<dbReference type="InterPro" id="IPR020904">
    <property type="entry name" value="Sc_DH/Rdtase_CS"/>
</dbReference>
<dbReference type="PRINTS" id="PR00081">
    <property type="entry name" value="GDHRDH"/>
</dbReference>
<reference evidence="3" key="1">
    <citation type="submission" date="2020-05" db="EMBL/GenBank/DDBJ databases">
        <authorList>
            <person name="Chiriac C."/>
            <person name="Salcher M."/>
            <person name="Ghai R."/>
            <person name="Kavagutti S V."/>
        </authorList>
    </citation>
    <scope>NUCLEOTIDE SEQUENCE</scope>
</reference>
<evidence type="ECO:0000259" key="2">
    <source>
        <dbReference type="SMART" id="SM00822"/>
    </source>
</evidence>
<sequence length="268" mass="28794">MSTGVLALVTGASRGLGREIAIGLANSGHKVIAVARSTSALDSLARKYSGSIFAYECDVSDHKSVDRLAEQVIKEYGPVQVLVNAAGVFGPIDLIHKTDPEQWAKTVLIDTLAPYFTTRAFLPGMLEKRWGRVINISSAAALHPPGALNSAYGTSKVALNQFTRHLAAEIAGSGVTANVIHPGDVKTEMWADIKAKALSLGDVGKDYTAWVNWVEETGGDDPKKAMELVLEIVSPSHDLINGRFLWIKDPLQAPIASWDDPIDARPWG</sequence>
<dbReference type="PROSITE" id="PS00061">
    <property type="entry name" value="ADH_SHORT"/>
    <property type="match status" value="1"/>
</dbReference>
<proteinExistence type="inferred from homology"/>
<dbReference type="PANTHER" id="PTHR42879">
    <property type="entry name" value="3-OXOACYL-(ACYL-CARRIER-PROTEIN) REDUCTASE"/>
    <property type="match status" value="1"/>
</dbReference>
<dbReference type="AlphaFoldDB" id="A0A6J6S9U7"/>
<name>A0A6J6S9U7_9ZZZZ</name>
<dbReference type="GO" id="GO:0032787">
    <property type="term" value="P:monocarboxylic acid metabolic process"/>
    <property type="evidence" value="ECO:0007669"/>
    <property type="project" value="UniProtKB-ARBA"/>
</dbReference>
<evidence type="ECO:0000256" key="1">
    <source>
        <dbReference type="ARBA" id="ARBA00006484"/>
    </source>
</evidence>
<evidence type="ECO:0000313" key="3">
    <source>
        <dbReference type="EMBL" id="CAB4731513.1"/>
    </source>
</evidence>
<dbReference type="SMART" id="SM00822">
    <property type="entry name" value="PKS_KR"/>
    <property type="match status" value="1"/>
</dbReference>
<dbReference type="SUPFAM" id="SSF51735">
    <property type="entry name" value="NAD(P)-binding Rossmann-fold domains"/>
    <property type="match status" value="1"/>
</dbReference>
<gene>
    <name evidence="3" type="ORF">UFOPK2689_01205</name>
    <name evidence="4" type="ORF">UFOPK4095_01162</name>
</gene>
<dbReference type="Pfam" id="PF00106">
    <property type="entry name" value="adh_short"/>
    <property type="match status" value="1"/>
</dbReference>
<dbReference type="InterPro" id="IPR050259">
    <property type="entry name" value="SDR"/>
</dbReference>
<dbReference type="PANTHER" id="PTHR42879:SF2">
    <property type="entry name" value="3-OXOACYL-[ACYL-CARRIER-PROTEIN] REDUCTASE FABG"/>
    <property type="match status" value="1"/>
</dbReference>
<organism evidence="3">
    <name type="scientific">freshwater metagenome</name>
    <dbReference type="NCBI Taxonomy" id="449393"/>
    <lineage>
        <taxon>unclassified sequences</taxon>
        <taxon>metagenomes</taxon>
        <taxon>ecological metagenomes</taxon>
    </lineage>
</organism>
<accession>A0A6J6S9U7</accession>
<dbReference type="EMBL" id="CAEZYL010000113">
    <property type="protein sequence ID" value="CAB4731513.1"/>
    <property type="molecule type" value="Genomic_DNA"/>
</dbReference>
<dbReference type="InterPro" id="IPR002347">
    <property type="entry name" value="SDR_fam"/>
</dbReference>
<comment type="similarity">
    <text evidence="1">Belongs to the short-chain dehydrogenases/reductases (SDR) family.</text>
</comment>
<protein>
    <submittedName>
        <fullName evidence="3">Unannotated protein</fullName>
    </submittedName>
</protein>
<dbReference type="Gene3D" id="3.40.50.720">
    <property type="entry name" value="NAD(P)-binding Rossmann-like Domain"/>
    <property type="match status" value="1"/>
</dbReference>
<dbReference type="InterPro" id="IPR057326">
    <property type="entry name" value="KR_dom"/>
</dbReference>
<dbReference type="CDD" id="cd05233">
    <property type="entry name" value="SDR_c"/>
    <property type="match status" value="1"/>
</dbReference>
<dbReference type="PRINTS" id="PR00080">
    <property type="entry name" value="SDRFAMILY"/>
</dbReference>
<feature type="domain" description="Ketoreductase" evidence="2">
    <location>
        <begin position="5"/>
        <end position="193"/>
    </location>
</feature>
<dbReference type="InterPro" id="IPR036291">
    <property type="entry name" value="NAD(P)-bd_dom_sf"/>
</dbReference>